<dbReference type="InterPro" id="IPR050708">
    <property type="entry name" value="T6SS_VgrG/RHS"/>
</dbReference>
<dbReference type="PANTHER" id="PTHR32305:SF15">
    <property type="entry name" value="PROTEIN RHSA-RELATED"/>
    <property type="match status" value="1"/>
</dbReference>
<name>I1DYC2_9GAMM</name>
<dbReference type="STRING" id="562729.RNAN_2040"/>
<evidence type="ECO:0000313" key="2">
    <source>
        <dbReference type="EMBL" id="GAB59050.1"/>
    </source>
</evidence>
<reference evidence="2 3" key="1">
    <citation type="journal article" date="2012" name="J. Bacteriol.">
        <title>Genome Sequence of the Protease-Producing Bacterium Rheinheimera nanhaiensis E407-8T, Isolated from Deep-Sea Sediment of the South China Sea.</title>
        <authorList>
            <person name="Zhang X.-Y."/>
            <person name="Zhang Y.-J."/>
            <person name="Qin Q.-L."/>
            <person name="Xie B.-B."/>
            <person name="Chen X.-L."/>
            <person name="Zhou B.-C."/>
            <person name="Zhang Y.-Z."/>
        </authorList>
    </citation>
    <scope>NUCLEOTIDE SEQUENCE [LARGE SCALE GENOMIC DNA]</scope>
    <source>
        <strain evidence="2 3">E407-8</strain>
    </source>
</reference>
<dbReference type="Proteomes" id="UP000004374">
    <property type="component" value="Unassembled WGS sequence"/>
</dbReference>
<dbReference type="NCBIfam" id="TIGR03696">
    <property type="entry name" value="Rhs_assc_core"/>
    <property type="match status" value="1"/>
</dbReference>
<comment type="caution">
    <text evidence="2">The sequence shown here is derived from an EMBL/GenBank/DDBJ whole genome shotgun (WGS) entry which is preliminary data.</text>
</comment>
<protein>
    <recommendedName>
        <fullName evidence="1">RHS protein conserved region domain-containing protein</fullName>
    </recommendedName>
</protein>
<dbReference type="AlphaFoldDB" id="I1DYC2"/>
<evidence type="ECO:0000313" key="3">
    <source>
        <dbReference type="Proteomes" id="UP000004374"/>
    </source>
</evidence>
<dbReference type="PANTHER" id="PTHR32305">
    <property type="match status" value="1"/>
</dbReference>
<evidence type="ECO:0000259" key="1">
    <source>
        <dbReference type="Pfam" id="PF03527"/>
    </source>
</evidence>
<feature type="domain" description="RHS protein conserved region" evidence="1">
    <location>
        <begin position="19"/>
        <end position="52"/>
    </location>
</feature>
<organism evidence="2 3">
    <name type="scientific">Rheinheimera nanhaiensis E407-8</name>
    <dbReference type="NCBI Taxonomy" id="562729"/>
    <lineage>
        <taxon>Bacteria</taxon>
        <taxon>Pseudomonadati</taxon>
        <taxon>Pseudomonadota</taxon>
        <taxon>Gammaproteobacteria</taxon>
        <taxon>Chromatiales</taxon>
        <taxon>Chromatiaceae</taxon>
        <taxon>Rheinheimera</taxon>
    </lineage>
</organism>
<gene>
    <name evidence="2" type="ORF">RNAN_2040</name>
</gene>
<proteinExistence type="predicted"/>
<sequence>MFEPNTNKPLALISGGQLYFYQLDQLGTPLSLTDSNNNIVWQAHYSVFGKATITVNDIDNPIRFQGQYYDSESGLHYNHFRYYDPQTGRFISQDPIGLLGGINHYQYAPNHINWIDPLGLMAKPEDCPKFAGKAVIHKYQPTAGNPFGHYSVEIISSTKTSHTHQVITEGTTTIVDVAECKPSVPVVAVAEVDLPDAHAAQLYQSAVEYIDMGPYDRKSNSCVTHVSNVLRAGGVDIPQSALGEYKFMKNLGI</sequence>
<dbReference type="EMBL" id="BAFK01000010">
    <property type="protein sequence ID" value="GAB59050.1"/>
    <property type="molecule type" value="Genomic_DNA"/>
</dbReference>
<keyword evidence="3" id="KW-1185">Reference proteome</keyword>
<accession>I1DYC2</accession>
<dbReference type="InterPro" id="IPR001826">
    <property type="entry name" value="RHS"/>
</dbReference>
<dbReference type="Pfam" id="PF03527">
    <property type="entry name" value="RHS"/>
    <property type="match status" value="1"/>
</dbReference>
<dbReference type="Gene3D" id="2.180.10.10">
    <property type="entry name" value="RHS repeat-associated core"/>
    <property type="match status" value="1"/>
</dbReference>
<dbReference type="InterPro" id="IPR022385">
    <property type="entry name" value="Rhs_assc_core"/>
</dbReference>
<dbReference type="PRINTS" id="PR00394">
    <property type="entry name" value="RHSPROTEIN"/>
</dbReference>